<proteinExistence type="predicted"/>
<dbReference type="Proteomes" id="UP000627292">
    <property type="component" value="Unassembled WGS sequence"/>
</dbReference>
<feature type="region of interest" description="Disordered" evidence="1">
    <location>
        <begin position="45"/>
        <end position="71"/>
    </location>
</feature>
<evidence type="ECO:0000313" key="3">
    <source>
        <dbReference type="Proteomes" id="UP000627292"/>
    </source>
</evidence>
<gene>
    <name evidence="2" type="ORF">GCM10011379_19430</name>
</gene>
<reference evidence="2" key="1">
    <citation type="journal article" date="2014" name="Int. J. Syst. Evol. Microbiol.">
        <title>Complete genome sequence of Corynebacterium casei LMG S-19264T (=DSM 44701T), isolated from a smear-ripened cheese.</title>
        <authorList>
            <consortium name="US DOE Joint Genome Institute (JGI-PGF)"/>
            <person name="Walter F."/>
            <person name="Albersmeier A."/>
            <person name="Kalinowski J."/>
            <person name="Ruckert C."/>
        </authorList>
    </citation>
    <scope>NUCLEOTIDE SEQUENCE</scope>
    <source>
        <strain evidence="2">CGMCC 1.15290</strain>
    </source>
</reference>
<protein>
    <submittedName>
        <fullName evidence="2">Uncharacterized protein</fullName>
    </submittedName>
</protein>
<organism evidence="2 3">
    <name type="scientific">Filimonas zeae</name>
    <dbReference type="NCBI Taxonomy" id="1737353"/>
    <lineage>
        <taxon>Bacteria</taxon>
        <taxon>Pseudomonadati</taxon>
        <taxon>Bacteroidota</taxon>
        <taxon>Chitinophagia</taxon>
        <taxon>Chitinophagales</taxon>
        <taxon>Chitinophagaceae</taxon>
        <taxon>Filimonas</taxon>
    </lineage>
</organism>
<reference evidence="2" key="2">
    <citation type="submission" date="2020-09" db="EMBL/GenBank/DDBJ databases">
        <authorList>
            <person name="Sun Q."/>
            <person name="Zhou Y."/>
        </authorList>
    </citation>
    <scope>NUCLEOTIDE SEQUENCE</scope>
    <source>
        <strain evidence="2">CGMCC 1.15290</strain>
    </source>
</reference>
<accession>A0A917IWP1</accession>
<dbReference type="EMBL" id="BMIB01000002">
    <property type="protein sequence ID" value="GGH65851.1"/>
    <property type="molecule type" value="Genomic_DNA"/>
</dbReference>
<keyword evidence="3" id="KW-1185">Reference proteome</keyword>
<comment type="caution">
    <text evidence="2">The sequence shown here is derived from an EMBL/GenBank/DDBJ whole genome shotgun (WGS) entry which is preliminary data.</text>
</comment>
<evidence type="ECO:0000256" key="1">
    <source>
        <dbReference type="SAM" id="MobiDB-lite"/>
    </source>
</evidence>
<evidence type="ECO:0000313" key="2">
    <source>
        <dbReference type="EMBL" id="GGH65851.1"/>
    </source>
</evidence>
<sequence length="71" mass="7748">MIGHNLTSEVRWGDGYTQRKGAIQVGATMSDNIYLRAHGAPYYRNGADHNGNVPMPANSANSIPDHLKPKN</sequence>
<dbReference type="AlphaFoldDB" id="A0A917IWP1"/>
<name>A0A917IWP1_9BACT</name>